<dbReference type="Pfam" id="PF10410">
    <property type="entry name" value="DnaB_bind"/>
    <property type="match status" value="1"/>
</dbReference>
<dbReference type="GO" id="GO:0003899">
    <property type="term" value="F:DNA-directed RNA polymerase activity"/>
    <property type="evidence" value="ECO:0007669"/>
    <property type="project" value="UniProtKB-UniRule"/>
</dbReference>
<dbReference type="PANTHER" id="PTHR30313:SF2">
    <property type="entry name" value="DNA PRIMASE"/>
    <property type="match status" value="1"/>
</dbReference>
<comment type="similarity">
    <text evidence="12 13">Belongs to the DnaG primase family.</text>
</comment>
<dbReference type="EC" id="2.7.7.101" evidence="12"/>
<evidence type="ECO:0000313" key="17">
    <source>
        <dbReference type="Proteomes" id="UP000036520"/>
    </source>
</evidence>
<keyword evidence="10 12" id="KW-0238">DNA-binding</keyword>
<dbReference type="NCBIfam" id="TIGR01391">
    <property type="entry name" value="dnaG"/>
    <property type="match status" value="1"/>
</dbReference>
<name>A0A0H4PIH3_9BACT</name>
<keyword evidence="1 12" id="KW-0240">DNA-directed RNA polymerase</keyword>
<evidence type="ECO:0000256" key="2">
    <source>
        <dbReference type="ARBA" id="ARBA00022515"/>
    </source>
</evidence>
<evidence type="ECO:0000256" key="9">
    <source>
        <dbReference type="ARBA" id="ARBA00022842"/>
    </source>
</evidence>
<keyword evidence="11 12" id="KW-0804">Transcription</keyword>
<gene>
    <name evidence="12" type="primary">dnaG</name>
    <name evidence="16" type="ORF">CA2015_3328</name>
</gene>
<keyword evidence="7 12" id="KW-0863">Zinc-finger</keyword>
<evidence type="ECO:0000256" key="5">
    <source>
        <dbReference type="ARBA" id="ARBA00022705"/>
    </source>
</evidence>
<dbReference type="FunFam" id="3.90.580.10:FF:000001">
    <property type="entry name" value="DNA primase"/>
    <property type="match status" value="1"/>
</dbReference>
<dbReference type="CDD" id="cd03364">
    <property type="entry name" value="TOPRIM_DnaG_primases"/>
    <property type="match status" value="1"/>
</dbReference>
<dbReference type="Proteomes" id="UP000036520">
    <property type="component" value="Chromosome"/>
</dbReference>
<evidence type="ECO:0000259" key="15">
    <source>
        <dbReference type="PROSITE" id="PS50880"/>
    </source>
</evidence>
<sequence>MAISNLTTDRVREQVDIEEVVNDYVSLKRKGQNLWACCPFHQERTPSFSVSPAKQIYKCFGCGKAGDPIQFIMDIEGLGFTEAIRHLAKKYGIEVEEDTSVDPADVQEYNEKESLYIALNYAKDFFHENLQSGEGQSIGLSYLKERGFDASTIEKFELGYSLDGWDHLLNKAKGAGFEESNLLKAGLILERENKPGNYYDRFRGRVMFPIHNLSGKAIAFGARIMTQDKKQPKYINSPETVIYHKSDVLYGIYQAKQAIRQKDNCYLVEGYTDVISMHLAGVENVVASSGTSLTESQIKLIKRFTDQVTVLYDGDDAGINASLRGIDMLLEGGLNVKAVVFPPNEDPDSFARKSGKEGFKKFLEKEEKDFIHFKIDLFAKGAADDPIKRAEAIRQVVLSISKVPDPIIRSVYAKESARLLAMEEDILLTELNRQLLKNQQKNKASKFQKEPNETPIEQLLPGAPKEETTKAQPLTIKEERELIRILINYGFEMVSEEMHVCEYLLEEIKDLNFGTPIYQELLIHYKNALRQGTIPKFDYFLKIQNSKLKKEVIDMIAPTREVSKNWESKHQIFSKREADDLPETTYKISLKLKSAYLKRMRNELEEKIKVAKEDEIEELLTMHMELTQLKSQIDRELGNVIPSRN</sequence>
<organism evidence="16 17">
    <name type="scientific">Cyclobacterium amurskyense</name>
    <dbReference type="NCBI Taxonomy" id="320787"/>
    <lineage>
        <taxon>Bacteria</taxon>
        <taxon>Pseudomonadati</taxon>
        <taxon>Bacteroidota</taxon>
        <taxon>Cytophagia</taxon>
        <taxon>Cytophagales</taxon>
        <taxon>Cyclobacteriaceae</taxon>
        <taxon>Cyclobacterium</taxon>
    </lineage>
</organism>
<dbReference type="InterPro" id="IPR013264">
    <property type="entry name" value="DNAG_N"/>
</dbReference>
<evidence type="ECO:0000256" key="13">
    <source>
        <dbReference type="PIRNR" id="PIRNR002811"/>
    </source>
</evidence>
<dbReference type="RefSeq" id="WP_048642906.1">
    <property type="nucleotide sequence ID" value="NZ_CP012040.1"/>
</dbReference>
<dbReference type="GO" id="GO:1990077">
    <property type="term" value="C:primosome complex"/>
    <property type="evidence" value="ECO:0007669"/>
    <property type="project" value="UniProtKB-KW"/>
</dbReference>
<dbReference type="Pfam" id="PF01807">
    <property type="entry name" value="Zn_ribbon_DnaG"/>
    <property type="match status" value="1"/>
</dbReference>
<comment type="catalytic activity">
    <reaction evidence="12">
        <text>ssDNA + n NTP = ssDNA/pppN(pN)n-1 hybrid + (n-1) diphosphate.</text>
        <dbReference type="EC" id="2.7.7.101"/>
    </reaction>
</comment>
<evidence type="ECO:0000256" key="8">
    <source>
        <dbReference type="ARBA" id="ARBA00022833"/>
    </source>
</evidence>
<evidence type="ECO:0000256" key="7">
    <source>
        <dbReference type="ARBA" id="ARBA00022771"/>
    </source>
</evidence>
<keyword evidence="5 12" id="KW-0235">DNA replication</keyword>
<dbReference type="Pfam" id="PF08275">
    <property type="entry name" value="DNAG_N"/>
    <property type="match status" value="1"/>
</dbReference>
<dbReference type="InterPro" id="IPR030846">
    <property type="entry name" value="DnaG_bac"/>
</dbReference>
<comment type="cofactor">
    <cofactor evidence="12 13 14">
        <name>Zn(2+)</name>
        <dbReference type="ChEBI" id="CHEBI:29105"/>
    </cofactor>
    <text evidence="12 13 14">Binds 1 zinc ion per monomer.</text>
</comment>
<evidence type="ECO:0000256" key="10">
    <source>
        <dbReference type="ARBA" id="ARBA00023125"/>
    </source>
</evidence>
<dbReference type="SUPFAM" id="SSF56731">
    <property type="entry name" value="DNA primase core"/>
    <property type="match status" value="1"/>
</dbReference>
<dbReference type="Gene3D" id="3.90.580.10">
    <property type="entry name" value="Zinc finger, CHC2-type domain"/>
    <property type="match status" value="1"/>
</dbReference>
<dbReference type="PIRSF" id="PIRSF002811">
    <property type="entry name" value="DnaG"/>
    <property type="match status" value="1"/>
</dbReference>
<keyword evidence="9" id="KW-0460">Magnesium</keyword>
<keyword evidence="17" id="KW-1185">Reference proteome</keyword>
<dbReference type="OrthoDB" id="9803773at2"/>
<evidence type="ECO:0000256" key="3">
    <source>
        <dbReference type="ARBA" id="ARBA00022679"/>
    </source>
</evidence>
<dbReference type="STRING" id="320787.CA2015_3328"/>
<evidence type="ECO:0000256" key="1">
    <source>
        <dbReference type="ARBA" id="ARBA00022478"/>
    </source>
</evidence>
<keyword evidence="4 12" id="KW-0548">Nucleotidyltransferase</keyword>
<keyword evidence="8 12" id="KW-0862">Zinc</keyword>
<evidence type="ECO:0000313" key="16">
    <source>
        <dbReference type="EMBL" id="AKP52718.1"/>
    </source>
</evidence>
<dbReference type="Gene3D" id="3.40.1360.10">
    <property type="match status" value="1"/>
</dbReference>
<dbReference type="FunFam" id="3.40.1360.10:FF:000002">
    <property type="entry name" value="DNA primase"/>
    <property type="match status" value="1"/>
</dbReference>
<dbReference type="Pfam" id="PF13155">
    <property type="entry name" value="Toprim_2"/>
    <property type="match status" value="1"/>
</dbReference>
<dbReference type="KEGG" id="camu:CA2015_3328"/>
<comment type="domain">
    <text evidence="12">Contains an N-terminal zinc-binding domain, a central core domain that contains the primase activity, and a C-terminal DnaB-binding domain.</text>
</comment>
<dbReference type="PATRIC" id="fig|320787.5.peg.3635"/>
<comment type="subunit">
    <text evidence="12">Monomer. Interacts with DnaB.</text>
</comment>
<evidence type="ECO:0000256" key="6">
    <source>
        <dbReference type="ARBA" id="ARBA00022723"/>
    </source>
</evidence>
<keyword evidence="3 12" id="KW-0808">Transferase</keyword>
<dbReference type="GO" id="GO:0008270">
    <property type="term" value="F:zinc ion binding"/>
    <property type="evidence" value="ECO:0007669"/>
    <property type="project" value="UniProtKB-UniRule"/>
</dbReference>
<dbReference type="InterPro" id="IPR050219">
    <property type="entry name" value="DnaG_primase"/>
</dbReference>
<dbReference type="SMART" id="SM00400">
    <property type="entry name" value="ZnF_CHCC"/>
    <property type="match status" value="1"/>
</dbReference>
<dbReference type="FunFam" id="3.90.980.10:FF:000001">
    <property type="entry name" value="DNA primase"/>
    <property type="match status" value="1"/>
</dbReference>
<proteinExistence type="inferred from homology"/>
<dbReference type="InterPro" id="IPR037068">
    <property type="entry name" value="DNA_primase_core_N_sf"/>
</dbReference>
<dbReference type="GO" id="GO:0000428">
    <property type="term" value="C:DNA-directed RNA polymerase complex"/>
    <property type="evidence" value="ECO:0007669"/>
    <property type="project" value="UniProtKB-KW"/>
</dbReference>
<dbReference type="InterPro" id="IPR036977">
    <property type="entry name" value="DNA_primase_Znf_CHC2"/>
</dbReference>
<dbReference type="InterPro" id="IPR034151">
    <property type="entry name" value="TOPRIM_DnaG_bac"/>
</dbReference>
<dbReference type="GO" id="GO:0006269">
    <property type="term" value="P:DNA replication, synthesis of primer"/>
    <property type="evidence" value="ECO:0007669"/>
    <property type="project" value="UniProtKB-UniRule"/>
</dbReference>
<dbReference type="HAMAP" id="MF_00974">
    <property type="entry name" value="DNA_primase_DnaG"/>
    <property type="match status" value="1"/>
</dbReference>
<protein>
    <recommendedName>
        <fullName evidence="12 13">DNA primase</fullName>
        <ecNumber evidence="12">2.7.7.101</ecNumber>
    </recommendedName>
</protein>
<feature type="zinc finger region" description="CHC2-type" evidence="12 14">
    <location>
        <begin position="38"/>
        <end position="62"/>
    </location>
</feature>
<evidence type="ECO:0000256" key="12">
    <source>
        <dbReference type="HAMAP-Rule" id="MF_00974"/>
    </source>
</evidence>
<keyword evidence="6 12" id="KW-0479">Metal-binding</keyword>
<accession>A0A0H4PIH3</accession>
<dbReference type="InterPro" id="IPR019475">
    <property type="entry name" value="DNA_primase_DnaB-bd"/>
</dbReference>
<comment type="function">
    <text evidence="12 13">RNA polymerase that catalyzes the synthesis of short RNA molecules used as primers for DNA polymerase during DNA replication.</text>
</comment>
<dbReference type="EMBL" id="CP012040">
    <property type="protein sequence ID" value="AKP52718.1"/>
    <property type="molecule type" value="Genomic_DNA"/>
</dbReference>
<dbReference type="PROSITE" id="PS50880">
    <property type="entry name" value="TOPRIM"/>
    <property type="match status" value="1"/>
</dbReference>
<reference evidence="16 17" key="1">
    <citation type="submission" date="2015-07" db="EMBL/GenBank/DDBJ databases">
        <authorList>
            <person name="Kim K.M."/>
        </authorList>
    </citation>
    <scope>NUCLEOTIDE SEQUENCE [LARGE SCALE GENOMIC DNA]</scope>
    <source>
        <strain evidence="16 17">KCTC 12363</strain>
    </source>
</reference>
<feature type="domain" description="Toprim" evidence="15">
    <location>
        <begin position="263"/>
        <end position="344"/>
    </location>
</feature>
<evidence type="ECO:0000256" key="11">
    <source>
        <dbReference type="ARBA" id="ARBA00023163"/>
    </source>
</evidence>
<dbReference type="GO" id="GO:0003677">
    <property type="term" value="F:DNA binding"/>
    <property type="evidence" value="ECO:0007669"/>
    <property type="project" value="UniProtKB-KW"/>
</dbReference>
<keyword evidence="2 12" id="KW-0639">Primosome</keyword>
<evidence type="ECO:0000256" key="14">
    <source>
        <dbReference type="PIRSR" id="PIRSR002811-1"/>
    </source>
</evidence>
<dbReference type="InterPro" id="IPR002694">
    <property type="entry name" value="Znf_CHC2"/>
</dbReference>
<dbReference type="Gene3D" id="3.90.980.10">
    <property type="entry name" value="DNA primase, catalytic core, N-terminal domain"/>
    <property type="match status" value="1"/>
</dbReference>
<dbReference type="PANTHER" id="PTHR30313">
    <property type="entry name" value="DNA PRIMASE"/>
    <property type="match status" value="1"/>
</dbReference>
<dbReference type="InterPro" id="IPR006295">
    <property type="entry name" value="DNA_primase_DnaG"/>
</dbReference>
<dbReference type="SUPFAM" id="SSF57783">
    <property type="entry name" value="Zinc beta-ribbon"/>
    <property type="match status" value="1"/>
</dbReference>
<evidence type="ECO:0000256" key="4">
    <source>
        <dbReference type="ARBA" id="ARBA00022695"/>
    </source>
</evidence>
<dbReference type="GO" id="GO:0005737">
    <property type="term" value="C:cytoplasm"/>
    <property type="evidence" value="ECO:0007669"/>
    <property type="project" value="TreeGrafter"/>
</dbReference>
<dbReference type="AlphaFoldDB" id="A0A0H4PIH3"/>
<dbReference type="SMART" id="SM00493">
    <property type="entry name" value="TOPRIM"/>
    <property type="match status" value="1"/>
</dbReference>
<dbReference type="InterPro" id="IPR006171">
    <property type="entry name" value="TOPRIM_dom"/>
</dbReference>